<dbReference type="AlphaFoldDB" id="A0A822XYI0"/>
<evidence type="ECO:0000313" key="2">
    <source>
        <dbReference type="EMBL" id="DAD24169.1"/>
    </source>
</evidence>
<proteinExistence type="predicted"/>
<sequence length="111" mass="12362">MRKNGNFEEEEDTVGSVLPGRRCFAWDELSEDDGDAEVAFGYNEEWGDAIAFGSNEEEGGEQEDDGDAAGVFGSNEEEDYRWKMAAAVFGSNEEDYRWDIRGIMGSKVSLI</sequence>
<dbReference type="Proteomes" id="UP000607653">
    <property type="component" value="Unassembled WGS sequence"/>
</dbReference>
<organism evidence="2 3">
    <name type="scientific">Nelumbo nucifera</name>
    <name type="common">Sacred lotus</name>
    <dbReference type="NCBI Taxonomy" id="4432"/>
    <lineage>
        <taxon>Eukaryota</taxon>
        <taxon>Viridiplantae</taxon>
        <taxon>Streptophyta</taxon>
        <taxon>Embryophyta</taxon>
        <taxon>Tracheophyta</taxon>
        <taxon>Spermatophyta</taxon>
        <taxon>Magnoliopsida</taxon>
        <taxon>Proteales</taxon>
        <taxon>Nelumbonaceae</taxon>
        <taxon>Nelumbo</taxon>
    </lineage>
</organism>
<protein>
    <submittedName>
        <fullName evidence="2">Uncharacterized protein</fullName>
    </submittedName>
</protein>
<evidence type="ECO:0000256" key="1">
    <source>
        <dbReference type="SAM" id="MobiDB-lite"/>
    </source>
</evidence>
<comment type="caution">
    <text evidence="2">The sequence shown here is derived from an EMBL/GenBank/DDBJ whole genome shotgun (WGS) entry which is preliminary data.</text>
</comment>
<gene>
    <name evidence="2" type="ORF">HUJ06_025632</name>
</gene>
<feature type="compositionally biased region" description="Acidic residues" evidence="1">
    <location>
        <begin position="55"/>
        <end position="67"/>
    </location>
</feature>
<keyword evidence="3" id="KW-1185">Reference proteome</keyword>
<reference evidence="2 3" key="1">
    <citation type="journal article" date="2020" name="Mol. Biol. Evol.">
        <title>Distinct Expression and Methylation Patterns for Genes with Different Fates following a Single Whole-Genome Duplication in Flowering Plants.</title>
        <authorList>
            <person name="Shi T."/>
            <person name="Rahmani R.S."/>
            <person name="Gugger P.F."/>
            <person name="Wang M."/>
            <person name="Li H."/>
            <person name="Zhang Y."/>
            <person name="Li Z."/>
            <person name="Wang Q."/>
            <person name="Van de Peer Y."/>
            <person name="Marchal K."/>
            <person name="Chen J."/>
        </authorList>
    </citation>
    <scope>NUCLEOTIDE SEQUENCE [LARGE SCALE GENOMIC DNA]</scope>
    <source>
        <tissue evidence="2">Leaf</tissue>
    </source>
</reference>
<feature type="region of interest" description="Disordered" evidence="1">
    <location>
        <begin position="54"/>
        <end position="74"/>
    </location>
</feature>
<name>A0A822XYI0_NELNU</name>
<dbReference type="EMBL" id="DUZY01000001">
    <property type="protein sequence ID" value="DAD24169.1"/>
    <property type="molecule type" value="Genomic_DNA"/>
</dbReference>
<evidence type="ECO:0000313" key="3">
    <source>
        <dbReference type="Proteomes" id="UP000607653"/>
    </source>
</evidence>
<accession>A0A822XYI0</accession>